<evidence type="ECO:0000256" key="9">
    <source>
        <dbReference type="RuleBase" id="RU365067"/>
    </source>
</evidence>
<feature type="transmembrane region" description="Helical" evidence="9">
    <location>
        <begin position="194"/>
        <end position="215"/>
    </location>
</feature>
<comment type="function">
    <text evidence="8 9">Intramembrane glycolipid transporter that operates in the biosynthetic pathway of dolichol-linked oligosaccharides, the glycan precursors employed in protein asparagine (N)-glycosylation. The sequential addition of sugars to dolichol pyrophosphate produces dolichol-linked oligosaccharides containing fourteen sugars, including two GlcNAcs, nine mannoses and three glucoses. Once assembled, the oligosaccharide is transferred from the lipid to nascent proteins by oligosaccharyltransferases. The assembly of dolichol-linked oligosaccharides begins on the cytosolic side of the endoplasmic reticulum membrane and finishes in its lumen. RFT1 could mediate the translocation of the cytosolically oriented intermediate DolPP-GlcNAc2Man5, produced by ALG11, into the ER lumen where dolichol-linked oligosaccharides assembly continues. However, the intramembrane lipid transporter activity could not be confirmed in vitro.</text>
</comment>
<evidence type="ECO:0000256" key="2">
    <source>
        <dbReference type="ARBA" id="ARBA00004922"/>
    </source>
</evidence>
<evidence type="ECO:0000256" key="5">
    <source>
        <dbReference type="ARBA" id="ARBA00022824"/>
    </source>
</evidence>
<feature type="transmembrane region" description="Helical" evidence="9">
    <location>
        <begin position="132"/>
        <end position="154"/>
    </location>
</feature>
<comment type="caution">
    <text evidence="10">The sequence shown here is derived from an EMBL/GenBank/DDBJ whole genome shotgun (WGS) entry which is preliminary data.</text>
</comment>
<dbReference type="GO" id="GO:0005789">
    <property type="term" value="C:endoplasmic reticulum membrane"/>
    <property type="evidence" value="ECO:0007669"/>
    <property type="project" value="UniProtKB-SubCell"/>
</dbReference>
<keyword evidence="6 9" id="KW-1133">Transmembrane helix</keyword>
<dbReference type="Pfam" id="PF04506">
    <property type="entry name" value="Rft-1"/>
    <property type="match status" value="2"/>
</dbReference>
<keyword evidence="7 9" id="KW-0472">Membrane</keyword>
<feature type="transmembrane region" description="Helical" evidence="9">
    <location>
        <begin position="166"/>
        <end position="187"/>
    </location>
</feature>
<evidence type="ECO:0000256" key="8">
    <source>
        <dbReference type="ARBA" id="ARBA00045912"/>
    </source>
</evidence>
<dbReference type="EMBL" id="JACEFO010001406">
    <property type="protein sequence ID" value="KAF8737141.1"/>
    <property type="molecule type" value="Genomic_DNA"/>
</dbReference>
<feature type="transmembrane region" description="Helical" evidence="9">
    <location>
        <begin position="77"/>
        <end position="95"/>
    </location>
</feature>
<dbReference type="PANTHER" id="PTHR13117:SF5">
    <property type="entry name" value="PROTEIN RFT1 HOMOLOG"/>
    <property type="match status" value="1"/>
</dbReference>
<evidence type="ECO:0000256" key="7">
    <source>
        <dbReference type="ARBA" id="ARBA00023136"/>
    </source>
</evidence>
<dbReference type="PANTHER" id="PTHR13117">
    <property type="entry name" value="ENDOPLASMIC RETICULUM MULTISPAN TRANSMEMBRANE PROTEIN-RELATED"/>
    <property type="match status" value="1"/>
</dbReference>
<dbReference type="InterPro" id="IPR007594">
    <property type="entry name" value="RFT1"/>
</dbReference>
<evidence type="ECO:0000256" key="3">
    <source>
        <dbReference type="ARBA" id="ARBA00010288"/>
    </source>
</evidence>
<dbReference type="Proteomes" id="UP000636709">
    <property type="component" value="Unassembled WGS sequence"/>
</dbReference>
<protein>
    <recommendedName>
        <fullName evidence="9">Protein RFT1 homolog</fullName>
    </recommendedName>
</protein>
<comment type="caution">
    <text evidence="9">Lacks conserved residue(s) required for the propagation of feature annotation.</text>
</comment>
<sequence length="348" mass="37933">MGDAAPLAGAGVAAAAAPPPAAAGAAVMGVFKYNFGECLGPAPIPALVDRALYWFVGAVISGSNARCAFCAMPAAQFLSRIIPFVFNIWFVRQLGADDGAVSVRIFSSSSFALCVLLPTIIDVLTDEAVLKVAWMVVPFAIVITSVGSLFVLRVKKVKLPDPFAKAILINGFACILELMAETVVYYIPEKEHKLVLVSLSQVVYGAFISIGYWSYFLIFTDTKFFDLVPLRLVVNLCIFCIIRINLSRVQFHLLIDVKILSGSLVVRIVFLPFEESSYTTFARLAGTSEAFLHAVANENQLKQSNDMLLLFSVIYTILNIVMIKSAGAIGYRGEKQFLRQIIGTLKRP</sequence>
<feature type="transmembrane region" description="Helical" evidence="9">
    <location>
        <begin position="101"/>
        <end position="120"/>
    </location>
</feature>
<organism evidence="10 11">
    <name type="scientific">Digitaria exilis</name>
    <dbReference type="NCBI Taxonomy" id="1010633"/>
    <lineage>
        <taxon>Eukaryota</taxon>
        <taxon>Viridiplantae</taxon>
        <taxon>Streptophyta</taxon>
        <taxon>Embryophyta</taxon>
        <taxon>Tracheophyta</taxon>
        <taxon>Spermatophyta</taxon>
        <taxon>Magnoliopsida</taxon>
        <taxon>Liliopsida</taxon>
        <taxon>Poales</taxon>
        <taxon>Poaceae</taxon>
        <taxon>PACMAD clade</taxon>
        <taxon>Panicoideae</taxon>
        <taxon>Panicodae</taxon>
        <taxon>Paniceae</taxon>
        <taxon>Anthephorinae</taxon>
        <taxon>Digitaria</taxon>
    </lineage>
</organism>
<evidence type="ECO:0000256" key="1">
    <source>
        <dbReference type="ARBA" id="ARBA00004477"/>
    </source>
</evidence>
<evidence type="ECO:0000256" key="4">
    <source>
        <dbReference type="ARBA" id="ARBA00022692"/>
    </source>
</evidence>
<keyword evidence="4 9" id="KW-0812">Transmembrane</keyword>
<gene>
    <name evidence="10" type="ORF">HU200_014195</name>
</gene>
<proteinExistence type="inferred from homology"/>
<keyword evidence="11" id="KW-1185">Reference proteome</keyword>
<feature type="transmembrane region" description="Helical" evidence="9">
    <location>
        <begin position="227"/>
        <end position="246"/>
    </location>
</feature>
<name>A0A835KKE1_9POAL</name>
<feature type="transmembrane region" description="Helical" evidence="9">
    <location>
        <begin position="307"/>
        <end position="331"/>
    </location>
</feature>
<evidence type="ECO:0000313" key="10">
    <source>
        <dbReference type="EMBL" id="KAF8737141.1"/>
    </source>
</evidence>
<reference evidence="10" key="1">
    <citation type="submission" date="2020-07" db="EMBL/GenBank/DDBJ databases">
        <title>Genome sequence and genetic diversity analysis of an under-domesticated orphan crop, white fonio (Digitaria exilis).</title>
        <authorList>
            <person name="Bennetzen J.L."/>
            <person name="Chen S."/>
            <person name="Ma X."/>
            <person name="Wang X."/>
            <person name="Yssel A.E.J."/>
            <person name="Chaluvadi S.R."/>
            <person name="Johnson M."/>
            <person name="Gangashetty P."/>
            <person name="Hamidou F."/>
            <person name="Sanogo M.D."/>
            <person name="Zwaenepoel A."/>
            <person name="Wallace J."/>
            <person name="Van De Peer Y."/>
            <person name="Van Deynze A."/>
        </authorList>
    </citation>
    <scope>NUCLEOTIDE SEQUENCE</scope>
    <source>
        <tissue evidence="10">Leaves</tissue>
    </source>
</reference>
<keyword evidence="5" id="KW-0256">Endoplasmic reticulum</keyword>
<comment type="similarity">
    <text evidence="3 9">Belongs to the RFT1 family.</text>
</comment>
<accession>A0A835KKE1</accession>
<dbReference type="GO" id="GO:0034203">
    <property type="term" value="P:glycolipid translocation"/>
    <property type="evidence" value="ECO:0007669"/>
    <property type="project" value="TreeGrafter"/>
</dbReference>
<dbReference type="OrthoDB" id="773693at2759"/>
<dbReference type="AlphaFoldDB" id="A0A835KKE1"/>
<dbReference type="GO" id="GO:0006488">
    <property type="term" value="P:dolichol-linked oligosaccharide biosynthetic process"/>
    <property type="evidence" value="ECO:0007669"/>
    <property type="project" value="InterPro"/>
</dbReference>
<comment type="pathway">
    <text evidence="2">Protein modification; protein glycosylation.</text>
</comment>
<comment type="subcellular location">
    <subcellularLocation>
        <location evidence="1 9">Endoplasmic reticulum membrane</location>
        <topology evidence="1 9">Multi-pass membrane protein</topology>
    </subcellularLocation>
</comment>
<evidence type="ECO:0000313" key="11">
    <source>
        <dbReference type="Proteomes" id="UP000636709"/>
    </source>
</evidence>
<evidence type="ECO:0000256" key="6">
    <source>
        <dbReference type="ARBA" id="ARBA00022989"/>
    </source>
</evidence>